<dbReference type="SFLD" id="SFLDS00003">
    <property type="entry name" value="Haloacid_Dehalogenase"/>
    <property type="match status" value="1"/>
</dbReference>
<feature type="transmembrane region" description="Helical" evidence="13">
    <location>
        <begin position="572"/>
        <end position="599"/>
    </location>
</feature>
<comment type="subcellular location">
    <subcellularLocation>
        <location evidence="1">Cell membrane</location>
        <topology evidence="1">Multi-pass membrane protein</topology>
    </subcellularLocation>
</comment>
<comment type="caution">
    <text evidence="15">The sequence shown here is derived from an EMBL/GenBank/DDBJ whole genome shotgun (WGS) entry which is preliminary data.</text>
</comment>
<protein>
    <recommendedName>
        <fullName evidence="14">P-type ATPase A domain-containing protein</fullName>
    </recommendedName>
</protein>
<feature type="transmembrane region" description="Helical" evidence="13">
    <location>
        <begin position="39"/>
        <end position="62"/>
    </location>
</feature>
<feature type="transmembrane region" description="Helical" evidence="13">
    <location>
        <begin position="260"/>
        <end position="285"/>
    </location>
</feature>
<dbReference type="PROSITE" id="PS00154">
    <property type="entry name" value="ATPASE_E1_E2"/>
    <property type="match status" value="1"/>
</dbReference>
<keyword evidence="3" id="KW-0813">Transport</keyword>
<comment type="similarity">
    <text evidence="2 13">Belongs to the cation transport ATPase (P-type) (TC 3.A.3) family. Type IB subfamily.</text>
</comment>
<dbReference type="FunFam" id="2.70.150.10:FF:000002">
    <property type="entry name" value="Copper-transporting ATPase 1, putative"/>
    <property type="match status" value="1"/>
</dbReference>
<keyword evidence="4 13" id="KW-1003">Cell membrane</keyword>
<keyword evidence="11" id="KW-0406">Ion transport</keyword>
<dbReference type="Gene3D" id="3.40.1110.10">
    <property type="entry name" value="Calcium-transporting ATPase, cytoplasmic domain N"/>
    <property type="match status" value="1"/>
</dbReference>
<feature type="transmembrane region" description="Helical" evidence="13">
    <location>
        <begin position="12"/>
        <end position="32"/>
    </location>
</feature>
<evidence type="ECO:0000256" key="4">
    <source>
        <dbReference type="ARBA" id="ARBA00022475"/>
    </source>
</evidence>
<keyword evidence="16" id="KW-1185">Reference proteome</keyword>
<dbReference type="Pfam" id="PF00702">
    <property type="entry name" value="Hydrolase"/>
    <property type="match status" value="1"/>
</dbReference>
<dbReference type="InterPro" id="IPR044492">
    <property type="entry name" value="P_typ_ATPase_HD_dom"/>
</dbReference>
<feature type="transmembrane region" description="Helical" evidence="13">
    <location>
        <begin position="74"/>
        <end position="98"/>
    </location>
</feature>
<evidence type="ECO:0000256" key="12">
    <source>
        <dbReference type="ARBA" id="ARBA00023136"/>
    </source>
</evidence>
<dbReference type="SUPFAM" id="SSF81665">
    <property type="entry name" value="Calcium ATPase, transmembrane domain M"/>
    <property type="match status" value="1"/>
</dbReference>
<dbReference type="InterPro" id="IPR001757">
    <property type="entry name" value="P_typ_ATPase"/>
</dbReference>
<dbReference type="NCBIfam" id="TIGR01494">
    <property type="entry name" value="ATPase_P-type"/>
    <property type="match status" value="1"/>
</dbReference>
<keyword evidence="10 13" id="KW-1133">Transmembrane helix</keyword>
<dbReference type="GO" id="GO:0005886">
    <property type="term" value="C:plasma membrane"/>
    <property type="evidence" value="ECO:0007669"/>
    <property type="project" value="UniProtKB-SubCell"/>
</dbReference>
<dbReference type="SFLD" id="SFLDG00002">
    <property type="entry name" value="C1.7:_P-type_atpase_like"/>
    <property type="match status" value="1"/>
</dbReference>
<dbReference type="InterPro" id="IPR059000">
    <property type="entry name" value="ATPase_P-type_domA"/>
</dbReference>
<dbReference type="InterPro" id="IPR023299">
    <property type="entry name" value="ATPase_P-typ_cyto_dom_N"/>
</dbReference>
<dbReference type="PATRIC" id="fig|229921.5.peg.2849"/>
<organism evidence="15 16">
    <name type="scientific">Levilinea saccharolytica</name>
    <dbReference type="NCBI Taxonomy" id="229921"/>
    <lineage>
        <taxon>Bacteria</taxon>
        <taxon>Bacillati</taxon>
        <taxon>Chloroflexota</taxon>
        <taxon>Anaerolineae</taxon>
        <taxon>Anaerolineales</taxon>
        <taxon>Anaerolineaceae</taxon>
        <taxon>Levilinea</taxon>
    </lineage>
</organism>
<keyword evidence="8 13" id="KW-0067">ATP-binding</keyword>
<dbReference type="Pfam" id="PF00122">
    <property type="entry name" value="E1-E2_ATPase"/>
    <property type="match status" value="1"/>
</dbReference>
<dbReference type="PRINTS" id="PR00119">
    <property type="entry name" value="CATATPASE"/>
</dbReference>
<keyword evidence="12 13" id="KW-0472">Membrane</keyword>
<dbReference type="Gene3D" id="3.40.50.1000">
    <property type="entry name" value="HAD superfamily/HAD-like"/>
    <property type="match status" value="1"/>
</dbReference>
<dbReference type="GO" id="GO:0046872">
    <property type="term" value="F:metal ion binding"/>
    <property type="evidence" value="ECO:0007669"/>
    <property type="project" value="UniProtKB-KW"/>
</dbReference>
<dbReference type="NCBIfam" id="TIGR01525">
    <property type="entry name" value="ATPase-IB_hvy"/>
    <property type="match status" value="1"/>
</dbReference>
<reference evidence="15 16" key="1">
    <citation type="submission" date="2015-07" db="EMBL/GenBank/DDBJ databases">
        <title>Genome sequence of Levilinea saccharolytica DSM 16555.</title>
        <authorList>
            <person name="Hemp J."/>
            <person name="Ward L.M."/>
            <person name="Pace L.A."/>
            <person name="Fischer W.W."/>
        </authorList>
    </citation>
    <scope>NUCLEOTIDE SEQUENCE [LARGE SCALE GENOMIC DNA]</scope>
    <source>
        <strain evidence="15 16">KIBI-1</strain>
    </source>
</reference>
<sequence>MRYRDFLLSRDTIIAFINAVLLLAGFLVSVFGRPEIGKWLYLGSAVIGGIPLFLLAGKAVFINHDITAGFMASVAMIAAIIVGEYSAAALVVFMFAIGDWLESLTIARADNALKDLAKLVPATIVVIRDGKEITIPIEQVQFGEKVLVRSGERIGVDGQVLGGSGSVNQSAITGESMPVEKKVGDEVFAGTLNEVGGMEIQVTRLGQDTTLGQIVKLVKEAQKTQAPVQRIANKYARILVPVTFSIAVLVYLLSGDITRSITVLVVVCPCALVLATPTAVVAAIGNAAKRGMLVKSGAVIEQIGKVDVVAFDKTGTLTHGRPVVQSVIPLDGMDENEILGLAAAVERDSEHPIGRSIVLAGQERQIKITKADNCTVLPGYGITGRVKQSQVVIGNRALLSEHGVVWAGEADGRIQSFEAQGQTVIPVAVDGALRGLITLADTPRQEAKQAIAELKRIGIREVIMITGDNPRTADRIGKELGIDRVFAEVLPQDKLRIIRDLQDERKKVAFVGDGVNDAPALAAAEIGIAMGLAGTDVALETADIGLMADEIERIPQIIDLSRSALRVIRQNVIFSMGMNLLSVVLGGFGIIGPVVGALMHETSALPVLANSVRLINYRKKHAN</sequence>
<evidence type="ECO:0000256" key="5">
    <source>
        <dbReference type="ARBA" id="ARBA00022692"/>
    </source>
</evidence>
<keyword evidence="7 13" id="KW-0547">Nucleotide-binding</keyword>
<dbReference type="InterPro" id="IPR018303">
    <property type="entry name" value="ATPase_P-typ_P_site"/>
</dbReference>
<keyword evidence="6 13" id="KW-0479">Metal-binding</keyword>
<dbReference type="InterPro" id="IPR036412">
    <property type="entry name" value="HAD-like_sf"/>
</dbReference>
<dbReference type="AlphaFoldDB" id="A0A0P6Y7I9"/>
<evidence type="ECO:0000259" key="14">
    <source>
        <dbReference type="Pfam" id="PF00122"/>
    </source>
</evidence>
<dbReference type="SUPFAM" id="SSF56784">
    <property type="entry name" value="HAD-like"/>
    <property type="match status" value="1"/>
</dbReference>
<dbReference type="SUPFAM" id="SSF81653">
    <property type="entry name" value="Calcium ATPase, transduction domain A"/>
    <property type="match status" value="1"/>
</dbReference>
<proteinExistence type="inferred from homology"/>
<evidence type="ECO:0000313" key="15">
    <source>
        <dbReference type="EMBL" id="KPL88763.1"/>
    </source>
</evidence>
<dbReference type="STRING" id="229921.ADN01_03640"/>
<dbReference type="PANTHER" id="PTHR48085">
    <property type="entry name" value="CADMIUM/ZINC-TRANSPORTING ATPASE HMA2-RELATED"/>
    <property type="match status" value="1"/>
</dbReference>
<evidence type="ECO:0000256" key="10">
    <source>
        <dbReference type="ARBA" id="ARBA00022989"/>
    </source>
</evidence>
<dbReference type="Gene3D" id="2.70.150.10">
    <property type="entry name" value="Calcium-transporting ATPase, cytoplasmic transduction domain A"/>
    <property type="match status" value="1"/>
</dbReference>
<dbReference type="NCBIfam" id="TIGR01511">
    <property type="entry name" value="ATPase-IB1_Cu"/>
    <property type="match status" value="1"/>
</dbReference>
<evidence type="ECO:0000256" key="11">
    <source>
        <dbReference type="ARBA" id="ARBA00023065"/>
    </source>
</evidence>
<dbReference type="GO" id="GO:0016887">
    <property type="term" value="F:ATP hydrolysis activity"/>
    <property type="evidence" value="ECO:0007669"/>
    <property type="project" value="InterPro"/>
</dbReference>
<dbReference type="GO" id="GO:0005524">
    <property type="term" value="F:ATP binding"/>
    <property type="evidence" value="ECO:0007669"/>
    <property type="project" value="UniProtKB-UniRule"/>
</dbReference>
<feature type="transmembrane region" description="Helical" evidence="13">
    <location>
        <begin position="235"/>
        <end position="254"/>
    </location>
</feature>
<feature type="domain" description="P-type ATPase A" evidence="14">
    <location>
        <begin position="119"/>
        <end position="219"/>
    </location>
</feature>
<dbReference type="InterPro" id="IPR023214">
    <property type="entry name" value="HAD_sf"/>
</dbReference>
<evidence type="ECO:0000256" key="8">
    <source>
        <dbReference type="ARBA" id="ARBA00022840"/>
    </source>
</evidence>
<evidence type="ECO:0000256" key="7">
    <source>
        <dbReference type="ARBA" id="ARBA00022741"/>
    </source>
</evidence>
<evidence type="ECO:0000256" key="13">
    <source>
        <dbReference type="RuleBase" id="RU362081"/>
    </source>
</evidence>
<evidence type="ECO:0000256" key="2">
    <source>
        <dbReference type="ARBA" id="ARBA00006024"/>
    </source>
</evidence>
<dbReference type="InterPro" id="IPR027256">
    <property type="entry name" value="P-typ_ATPase_IB"/>
</dbReference>
<accession>A0A0P6Y7I9</accession>
<dbReference type="EMBL" id="LGCM01000015">
    <property type="protein sequence ID" value="KPL88763.1"/>
    <property type="molecule type" value="Genomic_DNA"/>
</dbReference>
<dbReference type="SFLD" id="SFLDF00027">
    <property type="entry name" value="p-type_atpase"/>
    <property type="match status" value="1"/>
</dbReference>
<evidence type="ECO:0000313" key="16">
    <source>
        <dbReference type="Proteomes" id="UP000050501"/>
    </source>
</evidence>
<dbReference type="PROSITE" id="PS01229">
    <property type="entry name" value="COF_2"/>
    <property type="match status" value="1"/>
</dbReference>
<evidence type="ECO:0000256" key="9">
    <source>
        <dbReference type="ARBA" id="ARBA00022967"/>
    </source>
</evidence>
<gene>
    <name evidence="15" type="ORF">ADN01_03640</name>
</gene>
<keyword evidence="9" id="KW-1278">Translocase</keyword>
<keyword evidence="5 13" id="KW-0812">Transmembrane</keyword>
<dbReference type="InterPro" id="IPR008250">
    <property type="entry name" value="ATPase_P-typ_transduc_dom_A_sf"/>
</dbReference>
<dbReference type="InterPro" id="IPR051014">
    <property type="entry name" value="Cation_Transport_ATPase_IB"/>
</dbReference>
<evidence type="ECO:0000256" key="6">
    <source>
        <dbReference type="ARBA" id="ARBA00022723"/>
    </source>
</evidence>
<dbReference type="GO" id="GO:0019829">
    <property type="term" value="F:ATPase-coupled monoatomic cation transmembrane transporter activity"/>
    <property type="evidence" value="ECO:0007669"/>
    <property type="project" value="InterPro"/>
</dbReference>
<dbReference type="InterPro" id="IPR023298">
    <property type="entry name" value="ATPase_P-typ_TM_dom_sf"/>
</dbReference>
<name>A0A0P6Y7I9_9CHLR</name>
<dbReference type="PANTHER" id="PTHR48085:SF5">
    <property type="entry name" value="CADMIUM_ZINC-TRANSPORTING ATPASE HMA4-RELATED"/>
    <property type="match status" value="1"/>
</dbReference>
<dbReference type="FunFam" id="3.40.50.1000:FF:000020">
    <property type="entry name" value="Probable cation-transporting P-type ATPase"/>
    <property type="match status" value="1"/>
</dbReference>
<dbReference type="Proteomes" id="UP000050501">
    <property type="component" value="Unassembled WGS sequence"/>
</dbReference>
<evidence type="ECO:0000256" key="1">
    <source>
        <dbReference type="ARBA" id="ARBA00004651"/>
    </source>
</evidence>
<evidence type="ECO:0000256" key="3">
    <source>
        <dbReference type="ARBA" id="ARBA00022448"/>
    </source>
</evidence>